<evidence type="ECO:0000256" key="1">
    <source>
        <dbReference type="SAM" id="Phobius"/>
    </source>
</evidence>
<evidence type="ECO:0000259" key="2">
    <source>
        <dbReference type="Pfam" id="PF09851"/>
    </source>
</evidence>
<protein>
    <submittedName>
        <fullName evidence="3">SHOCT domain-containing protein</fullName>
    </submittedName>
</protein>
<keyword evidence="1" id="KW-1133">Transmembrane helix</keyword>
<keyword evidence="1" id="KW-0812">Transmembrane</keyword>
<dbReference type="RefSeq" id="WP_369255537.1">
    <property type="nucleotide sequence ID" value="NZ_CP163440.1"/>
</dbReference>
<reference evidence="3" key="1">
    <citation type="submission" date="2024-07" db="EMBL/GenBank/DDBJ databases">
        <authorList>
            <person name="Yu S.T."/>
        </authorList>
    </citation>
    <scope>NUCLEOTIDE SEQUENCE</scope>
    <source>
        <strain evidence="3">R35</strain>
    </source>
</reference>
<name>A0AB39S215_9ACTN</name>
<keyword evidence="1" id="KW-0472">Membrane</keyword>
<dbReference type="InterPro" id="IPR018649">
    <property type="entry name" value="SHOCT"/>
</dbReference>
<dbReference type="AlphaFoldDB" id="A0AB39S215"/>
<dbReference type="EMBL" id="CP163440">
    <property type="protein sequence ID" value="XDQ60323.1"/>
    <property type="molecule type" value="Genomic_DNA"/>
</dbReference>
<sequence>MYWNTHDMSGWGWFAMSLSSIVFSALLVSIAVLLFRTVNRGPRGTNPPPPEVTPERLLAERFARGEIDEDEYWRRMAVLRADSSGRTEHSPRP</sequence>
<proteinExistence type="predicted"/>
<evidence type="ECO:0000313" key="3">
    <source>
        <dbReference type="EMBL" id="XDQ60323.1"/>
    </source>
</evidence>
<feature type="domain" description="SHOCT" evidence="2">
    <location>
        <begin position="54"/>
        <end position="79"/>
    </location>
</feature>
<organism evidence="3">
    <name type="scientific">Streptomyces sp. R35</name>
    <dbReference type="NCBI Taxonomy" id="3238630"/>
    <lineage>
        <taxon>Bacteria</taxon>
        <taxon>Bacillati</taxon>
        <taxon>Actinomycetota</taxon>
        <taxon>Actinomycetes</taxon>
        <taxon>Kitasatosporales</taxon>
        <taxon>Streptomycetaceae</taxon>
        <taxon>Streptomyces</taxon>
    </lineage>
</organism>
<dbReference type="Pfam" id="PF09851">
    <property type="entry name" value="SHOCT"/>
    <property type="match status" value="1"/>
</dbReference>
<accession>A0AB39S215</accession>
<gene>
    <name evidence="3" type="ORF">AB5J50_05865</name>
</gene>
<feature type="transmembrane region" description="Helical" evidence="1">
    <location>
        <begin position="12"/>
        <end position="35"/>
    </location>
</feature>